<dbReference type="PANTHER" id="PTHR22916">
    <property type="entry name" value="GLYCOSYLTRANSFERASE"/>
    <property type="match status" value="1"/>
</dbReference>
<name>A0A2R7Y1K3_9CREN</name>
<evidence type="ECO:0000259" key="1">
    <source>
        <dbReference type="Pfam" id="PF00535"/>
    </source>
</evidence>
<dbReference type="Proteomes" id="UP000244093">
    <property type="component" value="Unassembled WGS sequence"/>
</dbReference>
<evidence type="ECO:0000313" key="3">
    <source>
        <dbReference type="Proteomes" id="UP000244093"/>
    </source>
</evidence>
<feature type="domain" description="Glycosyltransferase 2-like" evidence="1">
    <location>
        <begin position="7"/>
        <end position="109"/>
    </location>
</feature>
<dbReference type="InterPro" id="IPR001173">
    <property type="entry name" value="Glyco_trans_2-like"/>
</dbReference>
<accession>A0A2R7Y1K3</accession>
<dbReference type="AlphaFoldDB" id="A0A2R7Y1K3"/>
<dbReference type="EMBL" id="NBVN01000011">
    <property type="protein sequence ID" value="PUA31425.1"/>
    <property type="molecule type" value="Genomic_DNA"/>
</dbReference>
<evidence type="ECO:0000313" key="2">
    <source>
        <dbReference type="EMBL" id="PUA31425.1"/>
    </source>
</evidence>
<reference evidence="2 3" key="1">
    <citation type="journal article" date="2018" name="Syst. Appl. Microbiol.">
        <title>A new symbiotic nanoarchaeote (Candidatus Nanoclepta minutus) and its host (Zestosphaera tikiterensis gen. nov., sp. nov.) from a New Zealand hot spring.</title>
        <authorList>
            <person name="St John E."/>
            <person name="Liu Y."/>
            <person name="Podar M."/>
            <person name="Stott M.B."/>
            <person name="Meneghin J."/>
            <person name="Chen Z."/>
            <person name="Lagutin K."/>
            <person name="Mitchell K."/>
            <person name="Reysenbach A.L."/>
        </authorList>
    </citation>
    <scope>NUCLEOTIDE SEQUENCE [LARGE SCALE GENOMIC DNA]</scope>
    <source>
        <strain evidence="2">NZ3</strain>
    </source>
</reference>
<comment type="caution">
    <text evidence="2">The sequence shown here is derived from an EMBL/GenBank/DDBJ whole genome shotgun (WGS) entry which is preliminary data.</text>
</comment>
<gene>
    <name evidence="2" type="ORF">B7O98_09340</name>
</gene>
<dbReference type="CDD" id="cd00761">
    <property type="entry name" value="Glyco_tranf_GTA_type"/>
    <property type="match status" value="1"/>
</dbReference>
<proteinExistence type="predicted"/>
<organism evidence="2 3">
    <name type="scientific">Zestosphaera tikiterensis</name>
    <dbReference type="NCBI Taxonomy" id="1973259"/>
    <lineage>
        <taxon>Archaea</taxon>
        <taxon>Thermoproteota</taxon>
        <taxon>Thermoprotei</taxon>
        <taxon>Desulfurococcales</taxon>
        <taxon>Desulfurococcaceae</taxon>
        <taxon>Zestosphaera</taxon>
    </lineage>
</organism>
<sequence>MKTVKVSVIIVTYRRAWALRHCLKSLAKQTLKPDEVVVVLKPSGDGSEEVLHKYMSKLPIKVVIQREGNAPKAYTLGIKNASGDIVLFIDDDAVAHEEWVERYVKLFNMLKDAGGVGGLCFKAYLREDTLLLTNEVFYPEVPTKDVLYRKPLKGYEGYCVWLSKSGFMGARECEEELVKSMEIGGVNMAFRRDLIEDCPLDSLYGRSRKAFWFEKVLAHYVRRKGYHIYKVRVEKHSPLVYHIVHKDSLTRKPGFQSEFWLHYDRVVMYWRLKRLGANVSALHYLLALLFTLRRKTIPRFLATVYGLAVGSIGSF</sequence>
<protein>
    <recommendedName>
        <fullName evidence="1">Glycosyltransferase 2-like domain-containing protein</fullName>
    </recommendedName>
</protein>
<dbReference type="Pfam" id="PF00535">
    <property type="entry name" value="Glycos_transf_2"/>
    <property type="match status" value="1"/>
</dbReference>
<dbReference type="InterPro" id="IPR029044">
    <property type="entry name" value="Nucleotide-diphossugar_trans"/>
</dbReference>
<dbReference type="SUPFAM" id="SSF53448">
    <property type="entry name" value="Nucleotide-diphospho-sugar transferases"/>
    <property type="match status" value="1"/>
</dbReference>
<dbReference type="Gene3D" id="3.90.550.10">
    <property type="entry name" value="Spore Coat Polysaccharide Biosynthesis Protein SpsA, Chain A"/>
    <property type="match status" value="1"/>
</dbReference>